<gene>
    <name evidence="2" type="ORF">M6B38_129580</name>
</gene>
<evidence type="ECO:0008006" key="4">
    <source>
        <dbReference type="Google" id="ProtNLM"/>
    </source>
</evidence>
<protein>
    <recommendedName>
        <fullName evidence="4">DUF1677 family protein</fullName>
    </recommendedName>
</protein>
<evidence type="ECO:0000313" key="2">
    <source>
        <dbReference type="EMBL" id="KAJ6824062.1"/>
    </source>
</evidence>
<keyword evidence="3" id="KW-1185">Reference proteome</keyword>
<dbReference type="InterPro" id="IPR012876">
    <property type="entry name" value="DUF1677_pln"/>
</dbReference>
<dbReference type="PANTHER" id="PTHR33108:SF32">
    <property type="entry name" value="DUF1677 FAMILY PROTEIN (DUF1677)"/>
    <property type="match status" value="1"/>
</dbReference>
<dbReference type="AlphaFoldDB" id="A0AAX6G628"/>
<reference evidence="2" key="2">
    <citation type="submission" date="2023-04" db="EMBL/GenBank/DDBJ databases">
        <authorList>
            <person name="Bruccoleri R.E."/>
            <person name="Oakeley E.J."/>
            <person name="Faust A.-M."/>
            <person name="Dessus-Babus S."/>
            <person name="Altorfer M."/>
            <person name="Burckhardt D."/>
            <person name="Oertli M."/>
            <person name="Naumann U."/>
            <person name="Petersen F."/>
            <person name="Wong J."/>
        </authorList>
    </citation>
    <scope>NUCLEOTIDE SEQUENCE</scope>
    <source>
        <strain evidence="2">GSM-AAB239-AS_SAM_17_03QT</strain>
        <tissue evidence="2">Leaf</tissue>
    </source>
</reference>
<evidence type="ECO:0000313" key="3">
    <source>
        <dbReference type="Proteomes" id="UP001140949"/>
    </source>
</evidence>
<accession>A0AAX6G628</accession>
<name>A0AAX6G628_IRIPA</name>
<dbReference type="PANTHER" id="PTHR33108">
    <property type="entry name" value="OS01G0745000 PROTEIN"/>
    <property type="match status" value="1"/>
</dbReference>
<evidence type="ECO:0000256" key="1">
    <source>
        <dbReference type="SAM" id="MobiDB-lite"/>
    </source>
</evidence>
<sequence length="174" mass="18532">MSARVHVGADGETAPAKTPPPEPKVRNDGGGDGEQTDQVEFAKCDCCGLTEECTPAYIARIRGRYEGRWICGLCSEAVEEEILRSDGPITTGEALGRHMSFSRSFRRPPPNPKEHLISAMRQLMRRSLESASPRAMRSTPSSPDRGGSGDGGRGGVVGRQPLARSGSCFSSIGG</sequence>
<dbReference type="Pfam" id="PF07911">
    <property type="entry name" value="DUF1677"/>
    <property type="match status" value="1"/>
</dbReference>
<feature type="region of interest" description="Disordered" evidence="1">
    <location>
        <begin position="129"/>
        <end position="174"/>
    </location>
</feature>
<reference evidence="2" key="1">
    <citation type="journal article" date="2023" name="GigaByte">
        <title>Genome assembly of the bearded iris, Iris pallida Lam.</title>
        <authorList>
            <person name="Bruccoleri R.E."/>
            <person name="Oakeley E.J."/>
            <person name="Faust A.M.E."/>
            <person name="Altorfer M."/>
            <person name="Dessus-Babus S."/>
            <person name="Burckhardt D."/>
            <person name="Oertli M."/>
            <person name="Naumann U."/>
            <person name="Petersen F."/>
            <person name="Wong J."/>
        </authorList>
    </citation>
    <scope>NUCLEOTIDE SEQUENCE</scope>
    <source>
        <strain evidence="2">GSM-AAB239-AS_SAM_17_03QT</strain>
    </source>
</reference>
<feature type="region of interest" description="Disordered" evidence="1">
    <location>
        <begin position="1"/>
        <end position="35"/>
    </location>
</feature>
<proteinExistence type="predicted"/>
<comment type="caution">
    <text evidence="2">The sequence shown here is derived from an EMBL/GenBank/DDBJ whole genome shotgun (WGS) entry which is preliminary data.</text>
</comment>
<dbReference type="EMBL" id="JANAVB010022593">
    <property type="protein sequence ID" value="KAJ6824062.1"/>
    <property type="molecule type" value="Genomic_DNA"/>
</dbReference>
<dbReference type="Proteomes" id="UP001140949">
    <property type="component" value="Unassembled WGS sequence"/>
</dbReference>
<feature type="compositionally biased region" description="Gly residues" evidence="1">
    <location>
        <begin position="146"/>
        <end position="157"/>
    </location>
</feature>
<organism evidence="2 3">
    <name type="scientific">Iris pallida</name>
    <name type="common">Sweet iris</name>
    <dbReference type="NCBI Taxonomy" id="29817"/>
    <lineage>
        <taxon>Eukaryota</taxon>
        <taxon>Viridiplantae</taxon>
        <taxon>Streptophyta</taxon>
        <taxon>Embryophyta</taxon>
        <taxon>Tracheophyta</taxon>
        <taxon>Spermatophyta</taxon>
        <taxon>Magnoliopsida</taxon>
        <taxon>Liliopsida</taxon>
        <taxon>Asparagales</taxon>
        <taxon>Iridaceae</taxon>
        <taxon>Iridoideae</taxon>
        <taxon>Irideae</taxon>
        <taxon>Iris</taxon>
    </lineage>
</organism>